<evidence type="ECO:0000259" key="1">
    <source>
        <dbReference type="SMART" id="SM00850"/>
    </source>
</evidence>
<name>A0A6N9Q071_9BACL</name>
<keyword evidence="3" id="KW-1185">Reference proteome</keyword>
<dbReference type="EMBL" id="SIJB01000016">
    <property type="protein sequence ID" value="NBI28657.1"/>
    <property type="molecule type" value="Genomic_DNA"/>
</dbReference>
<proteinExistence type="predicted"/>
<sequence>MTIVDFLINIPLWDAKNNKTKVVNLSDIKDWTSIGRKIHIVTNDNDVLEFPVNITELGMCLKSLNHIQVDRNYVVNKRKLIDYKKHPDTIYLEDGTSRIIPDSRAKEHGLNQIELPISPDGDELLLSSLLDYITNIINSKHIDDKTRKKLQDIIEILEKKHPDT</sequence>
<feature type="domain" description="HTH LytTR-type" evidence="1">
    <location>
        <begin position="18"/>
        <end position="115"/>
    </location>
</feature>
<gene>
    <name evidence="2" type="ORF">ERL59_06780</name>
</gene>
<evidence type="ECO:0000313" key="2">
    <source>
        <dbReference type="EMBL" id="NBI28657.1"/>
    </source>
</evidence>
<dbReference type="SMART" id="SM00850">
    <property type="entry name" value="LytTR"/>
    <property type="match status" value="1"/>
</dbReference>
<dbReference type="RefSeq" id="WP_160645449.1">
    <property type="nucleotide sequence ID" value="NZ_SIJB01000016.1"/>
</dbReference>
<dbReference type="Proteomes" id="UP000448943">
    <property type="component" value="Unassembled WGS sequence"/>
</dbReference>
<dbReference type="InterPro" id="IPR007492">
    <property type="entry name" value="LytTR_DNA-bd_dom"/>
</dbReference>
<comment type="caution">
    <text evidence="2">The sequence shown here is derived from an EMBL/GenBank/DDBJ whole genome shotgun (WGS) entry which is preliminary data.</text>
</comment>
<accession>A0A6N9Q071</accession>
<dbReference type="AlphaFoldDB" id="A0A6N9Q071"/>
<dbReference type="Pfam" id="PF04397">
    <property type="entry name" value="LytTR"/>
    <property type="match status" value="1"/>
</dbReference>
<evidence type="ECO:0000313" key="3">
    <source>
        <dbReference type="Proteomes" id="UP000448943"/>
    </source>
</evidence>
<dbReference type="GO" id="GO:0003677">
    <property type="term" value="F:DNA binding"/>
    <property type="evidence" value="ECO:0007669"/>
    <property type="project" value="InterPro"/>
</dbReference>
<reference evidence="2 3" key="1">
    <citation type="submission" date="2019-01" db="EMBL/GenBank/DDBJ databases">
        <title>Chengkuizengella sp. nov., isolated from deep-sea sediment of East Pacific Ocean.</title>
        <authorList>
            <person name="Yang J."/>
            <person name="Lai Q."/>
            <person name="Shao Z."/>
        </authorList>
    </citation>
    <scope>NUCLEOTIDE SEQUENCE [LARGE SCALE GENOMIC DNA]</scope>
    <source>
        <strain evidence="2 3">YPA3-1-1</strain>
    </source>
</reference>
<protein>
    <recommendedName>
        <fullName evidence="1">HTH LytTR-type domain-containing protein</fullName>
    </recommendedName>
</protein>
<dbReference type="Gene3D" id="2.40.50.1020">
    <property type="entry name" value="LytTr DNA-binding domain"/>
    <property type="match status" value="1"/>
</dbReference>
<organism evidence="2 3">
    <name type="scientific">Chengkuizengella marina</name>
    <dbReference type="NCBI Taxonomy" id="2507566"/>
    <lineage>
        <taxon>Bacteria</taxon>
        <taxon>Bacillati</taxon>
        <taxon>Bacillota</taxon>
        <taxon>Bacilli</taxon>
        <taxon>Bacillales</taxon>
        <taxon>Paenibacillaceae</taxon>
        <taxon>Chengkuizengella</taxon>
    </lineage>
</organism>